<dbReference type="Proteomes" id="UP000192707">
    <property type="component" value="Unassembled WGS sequence"/>
</dbReference>
<gene>
    <name evidence="6" type="ORF">BST14_15405</name>
</gene>
<dbReference type="AlphaFoldDB" id="A0A1W9ZEY9"/>
<dbReference type="EMBL" id="MVHG01000036">
    <property type="protein sequence ID" value="ORA13430.1"/>
    <property type="molecule type" value="Genomic_DNA"/>
</dbReference>
<keyword evidence="7" id="KW-1185">Reference proteome</keyword>
<comment type="caution">
    <text evidence="6">The sequence shown here is derived from an EMBL/GenBank/DDBJ whole genome shotgun (WGS) entry which is preliminary data.</text>
</comment>
<sequence length="122" mass="12405">MHTAYLVVTFVAIAFDGFSGIAALVHFAPILPGMQSAGVPVSWLTFPIGTLKTLGTVGLIVGLWIPAIGIAAAAGLVVFFVCAVYTHALAHDISGQMMFGGFLLALNCAALGVAIAAHPAVL</sequence>
<evidence type="ECO:0000256" key="4">
    <source>
        <dbReference type="ARBA" id="ARBA00023136"/>
    </source>
</evidence>
<dbReference type="OrthoDB" id="4377071at2"/>
<evidence type="ECO:0000313" key="6">
    <source>
        <dbReference type="EMBL" id="ORA13430.1"/>
    </source>
</evidence>
<dbReference type="GO" id="GO:0016020">
    <property type="term" value="C:membrane"/>
    <property type="evidence" value="ECO:0007669"/>
    <property type="project" value="UniProtKB-SubCell"/>
</dbReference>
<evidence type="ECO:0000256" key="3">
    <source>
        <dbReference type="ARBA" id="ARBA00022989"/>
    </source>
</evidence>
<dbReference type="InterPro" id="IPR032808">
    <property type="entry name" value="DoxX"/>
</dbReference>
<evidence type="ECO:0000256" key="2">
    <source>
        <dbReference type="ARBA" id="ARBA00022692"/>
    </source>
</evidence>
<feature type="transmembrane region" description="Helical" evidence="5">
    <location>
        <begin position="97"/>
        <end position="117"/>
    </location>
</feature>
<keyword evidence="3 5" id="KW-1133">Transmembrane helix</keyword>
<evidence type="ECO:0000313" key="7">
    <source>
        <dbReference type="Proteomes" id="UP000192707"/>
    </source>
</evidence>
<reference evidence="6 7" key="1">
    <citation type="submission" date="2016-12" db="EMBL/GenBank/DDBJ databases">
        <title>The new phylogeny of genus Mycobacterium.</title>
        <authorList>
            <person name="Tortoli E."/>
            <person name="Trovato A."/>
            <person name="Cirillo D.M."/>
        </authorList>
    </citation>
    <scope>NUCLEOTIDE SEQUENCE [LARGE SCALE GENOMIC DNA]</scope>
    <source>
        <strain evidence="6 7">DSM 45069</strain>
    </source>
</reference>
<evidence type="ECO:0000256" key="1">
    <source>
        <dbReference type="ARBA" id="ARBA00004141"/>
    </source>
</evidence>
<evidence type="ECO:0000256" key="5">
    <source>
        <dbReference type="SAM" id="Phobius"/>
    </source>
</evidence>
<name>A0A1W9ZEY9_MYCAI</name>
<proteinExistence type="predicted"/>
<dbReference type="Pfam" id="PF13564">
    <property type="entry name" value="DoxX_2"/>
    <property type="match status" value="1"/>
</dbReference>
<comment type="subcellular location">
    <subcellularLocation>
        <location evidence="1">Membrane</location>
        <topology evidence="1">Multi-pass membrane protein</topology>
    </subcellularLocation>
</comment>
<feature type="transmembrane region" description="Helical" evidence="5">
    <location>
        <begin position="63"/>
        <end position="85"/>
    </location>
</feature>
<keyword evidence="4 5" id="KW-0472">Membrane</keyword>
<dbReference type="RefSeq" id="WP_083065201.1">
    <property type="nucleotide sequence ID" value="NZ_MVHG01000036.1"/>
</dbReference>
<accession>A0A1W9ZEY9</accession>
<keyword evidence="2 5" id="KW-0812">Transmembrane</keyword>
<protein>
    <recommendedName>
        <fullName evidence="8">DoxX family protein</fullName>
    </recommendedName>
</protein>
<organism evidence="6 7">
    <name type="scientific">Mycobacterium arosiense ATCC BAA-1401 = DSM 45069</name>
    <dbReference type="NCBI Taxonomy" id="1265311"/>
    <lineage>
        <taxon>Bacteria</taxon>
        <taxon>Bacillati</taxon>
        <taxon>Actinomycetota</taxon>
        <taxon>Actinomycetes</taxon>
        <taxon>Mycobacteriales</taxon>
        <taxon>Mycobacteriaceae</taxon>
        <taxon>Mycobacterium</taxon>
        <taxon>Mycobacterium avium complex (MAC)</taxon>
    </lineage>
</organism>
<evidence type="ECO:0008006" key="8">
    <source>
        <dbReference type="Google" id="ProtNLM"/>
    </source>
</evidence>